<dbReference type="WBParaSite" id="PgE181_g001_t01">
    <property type="protein sequence ID" value="PgE181_g001_t01"/>
    <property type="gene ID" value="PgE181_g001"/>
</dbReference>
<accession>A0A915A1S4</accession>
<name>A0A915A1S4_PARUN</name>
<evidence type="ECO:0000313" key="1">
    <source>
        <dbReference type="Proteomes" id="UP000887569"/>
    </source>
</evidence>
<dbReference type="Proteomes" id="UP000887569">
    <property type="component" value="Unplaced"/>
</dbReference>
<reference evidence="2" key="1">
    <citation type="submission" date="2022-11" db="UniProtKB">
        <authorList>
            <consortium name="WormBaseParasite"/>
        </authorList>
    </citation>
    <scope>IDENTIFICATION</scope>
</reference>
<keyword evidence="1" id="KW-1185">Reference proteome</keyword>
<sequence length="54" mass="6164">MGAFYDSYLADCYEKNPGLIFELQTKHASKQVEVLQDVLEDSGTNRPLVIFECH</sequence>
<dbReference type="AlphaFoldDB" id="A0A915A1S4"/>
<protein>
    <submittedName>
        <fullName evidence="2">Uncharacterized protein</fullName>
    </submittedName>
</protein>
<evidence type="ECO:0000313" key="2">
    <source>
        <dbReference type="WBParaSite" id="PgE181_g001_t01"/>
    </source>
</evidence>
<organism evidence="1 2">
    <name type="scientific">Parascaris univalens</name>
    <name type="common">Nematode worm</name>
    <dbReference type="NCBI Taxonomy" id="6257"/>
    <lineage>
        <taxon>Eukaryota</taxon>
        <taxon>Metazoa</taxon>
        <taxon>Ecdysozoa</taxon>
        <taxon>Nematoda</taxon>
        <taxon>Chromadorea</taxon>
        <taxon>Rhabditida</taxon>
        <taxon>Spirurina</taxon>
        <taxon>Ascaridomorpha</taxon>
        <taxon>Ascaridoidea</taxon>
        <taxon>Ascarididae</taxon>
        <taxon>Parascaris</taxon>
    </lineage>
</organism>
<proteinExistence type="predicted"/>